<reference evidence="3" key="4">
    <citation type="submission" date="2019-03" db="UniProtKB">
        <authorList>
            <consortium name="EnsemblPlants"/>
        </authorList>
    </citation>
    <scope>IDENTIFICATION</scope>
</reference>
<accession>A0A453C1P7</accession>
<evidence type="ECO:0000313" key="3">
    <source>
        <dbReference type="EnsemblPlants" id="AET2Gv20703000.7"/>
    </source>
</evidence>
<dbReference type="EnsemblPlants" id="AET2Gv20703000.7">
    <property type="protein sequence ID" value="AET2Gv20703000.7"/>
    <property type="gene ID" value="AET2Gv20703000"/>
</dbReference>
<dbReference type="AlphaFoldDB" id="A0A453C1P7"/>
<organism evidence="3 4">
    <name type="scientific">Aegilops tauschii subsp. strangulata</name>
    <name type="common">Goatgrass</name>
    <dbReference type="NCBI Taxonomy" id="200361"/>
    <lineage>
        <taxon>Eukaryota</taxon>
        <taxon>Viridiplantae</taxon>
        <taxon>Streptophyta</taxon>
        <taxon>Embryophyta</taxon>
        <taxon>Tracheophyta</taxon>
        <taxon>Spermatophyta</taxon>
        <taxon>Magnoliopsida</taxon>
        <taxon>Liliopsida</taxon>
        <taxon>Poales</taxon>
        <taxon>Poaceae</taxon>
        <taxon>BOP clade</taxon>
        <taxon>Pooideae</taxon>
        <taxon>Triticodae</taxon>
        <taxon>Triticeae</taxon>
        <taxon>Triticinae</taxon>
        <taxon>Aegilops</taxon>
    </lineage>
</organism>
<evidence type="ECO:0000259" key="2">
    <source>
        <dbReference type="Pfam" id="PF26175"/>
    </source>
</evidence>
<reference evidence="4" key="1">
    <citation type="journal article" date="2014" name="Science">
        <title>Ancient hybridizations among the ancestral genomes of bread wheat.</title>
        <authorList>
            <consortium name="International Wheat Genome Sequencing Consortium,"/>
            <person name="Marcussen T."/>
            <person name="Sandve S.R."/>
            <person name="Heier L."/>
            <person name="Spannagl M."/>
            <person name="Pfeifer M."/>
            <person name="Jakobsen K.S."/>
            <person name="Wulff B.B."/>
            <person name="Steuernagel B."/>
            <person name="Mayer K.F."/>
            <person name="Olsen O.A."/>
        </authorList>
    </citation>
    <scope>NUCLEOTIDE SEQUENCE [LARGE SCALE GENOMIC DNA]</scope>
    <source>
        <strain evidence="4">cv. AL8/78</strain>
    </source>
</reference>
<dbReference type="Pfam" id="PF26175">
    <property type="entry name" value="HTH_FAR1"/>
    <property type="match status" value="1"/>
</dbReference>
<dbReference type="Gramene" id="AET2Gv20703000.7">
    <property type="protein sequence ID" value="AET2Gv20703000.7"/>
    <property type="gene ID" value="AET2Gv20703000"/>
</dbReference>
<feature type="domain" description="FAR1-related sequence 11-like HTH-like" evidence="2">
    <location>
        <begin position="181"/>
        <end position="233"/>
    </location>
</feature>
<dbReference type="InterPro" id="IPR004330">
    <property type="entry name" value="FAR1_DNA_bnd_dom"/>
</dbReference>
<proteinExistence type="predicted"/>
<keyword evidence="4" id="KW-1185">Reference proteome</keyword>
<evidence type="ECO:0000313" key="4">
    <source>
        <dbReference type="Proteomes" id="UP000015105"/>
    </source>
</evidence>
<reference evidence="3" key="5">
    <citation type="journal article" date="2021" name="G3 (Bethesda)">
        <title>Aegilops tauschii genome assembly Aet v5.0 features greater sequence contiguity and improved annotation.</title>
        <authorList>
            <person name="Wang L."/>
            <person name="Zhu T."/>
            <person name="Rodriguez J.C."/>
            <person name="Deal K.R."/>
            <person name="Dubcovsky J."/>
            <person name="McGuire P.E."/>
            <person name="Lux T."/>
            <person name="Spannagl M."/>
            <person name="Mayer K.F.X."/>
            <person name="Baldrich P."/>
            <person name="Meyers B.C."/>
            <person name="Huo N."/>
            <person name="Gu Y.Q."/>
            <person name="Zhou H."/>
            <person name="Devos K.M."/>
            <person name="Bennetzen J.L."/>
            <person name="Unver T."/>
            <person name="Budak H."/>
            <person name="Gulick P.J."/>
            <person name="Galiba G."/>
            <person name="Kalapos B."/>
            <person name="Nelson D.R."/>
            <person name="Li P."/>
            <person name="You F.M."/>
            <person name="Luo M.C."/>
            <person name="Dvorak J."/>
        </authorList>
    </citation>
    <scope>NUCLEOTIDE SEQUENCE [LARGE SCALE GENOMIC DNA]</scope>
    <source>
        <strain evidence="3">cv. AL8/78</strain>
    </source>
</reference>
<sequence>RDLPPLAVSVLEFYGGDLLEQRVYPMERPSSGEDGEGDSPNETRISLETAAAEADDSVPYIGQRFPTHEAAYELYSGFAKQCGFSIRRHRTEGKDGVGKGLTRRYFVCHRAGNTPAKPFDDGAKQQRNRKSSRCGCQAYLRIGRDAGAGGLEWRVTGFSNHHNHELLRQDEVRFLPAYRIISNSDRDRILVFAKSGISVQQMMRIMELEKCVQPGSLPFTEKDVRNLIHSFRRFELEEESVDLLQMCRNVKEKDPNFKYDFTKDANNCVENIAWSYASSIQSYEVFGDAVVLDTTHRLTSIDMTLGIWIGMNNHGMPCFFSCALLREGNLQSFIWALQQFKRSYQTQSMPSPSGLLHPGFHLGSMQFSGDTIMTGKTSSIGCTTWKAQWTSILDGVTW</sequence>
<dbReference type="Proteomes" id="UP000015105">
    <property type="component" value="Chromosome 2D"/>
</dbReference>
<feature type="domain" description="FAR1" evidence="1">
    <location>
        <begin position="74"/>
        <end position="167"/>
    </location>
</feature>
<protein>
    <submittedName>
        <fullName evidence="3">Uncharacterized protein</fullName>
    </submittedName>
</protein>
<dbReference type="InterPro" id="IPR058778">
    <property type="entry name" value="HTH_FAR1-11-like"/>
</dbReference>
<reference evidence="3" key="3">
    <citation type="journal article" date="2017" name="Nature">
        <title>Genome sequence of the progenitor of the wheat D genome Aegilops tauschii.</title>
        <authorList>
            <person name="Luo M.C."/>
            <person name="Gu Y.Q."/>
            <person name="Puiu D."/>
            <person name="Wang H."/>
            <person name="Twardziok S.O."/>
            <person name="Deal K.R."/>
            <person name="Huo N."/>
            <person name="Zhu T."/>
            <person name="Wang L."/>
            <person name="Wang Y."/>
            <person name="McGuire P.E."/>
            <person name="Liu S."/>
            <person name="Long H."/>
            <person name="Ramasamy R.K."/>
            <person name="Rodriguez J.C."/>
            <person name="Van S.L."/>
            <person name="Yuan L."/>
            <person name="Wang Z."/>
            <person name="Xia Z."/>
            <person name="Xiao L."/>
            <person name="Anderson O.D."/>
            <person name="Ouyang S."/>
            <person name="Liang Y."/>
            <person name="Zimin A.V."/>
            <person name="Pertea G."/>
            <person name="Qi P."/>
            <person name="Bennetzen J.L."/>
            <person name="Dai X."/>
            <person name="Dawson M.W."/>
            <person name="Muller H.G."/>
            <person name="Kugler K."/>
            <person name="Rivarola-Duarte L."/>
            <person name="Spannagl M."/>
            <person name="Mayer K.F.X."/>
            <person name="Lu F.H."/>
            <person name="Bevan M.W."/>
            <person name="Leroy P."/>
            <person name="Li P."/>
            <person name="You F.M."/>
            <person name="Sun Q."/>
            <person name="Liu Z."/>
            <person name="Lyons E."/>
            <person name="Wicker T."/>
            <person name="Salzberg S.L."/>
            <person name="Devos K.M."/>
            <person name="Dvorak J."/>
        </authorList>
    </citation>
    <scope>NUCLEOTIDE SEQUENCE [LARGE SCALE GENOMIC DNA]</scope>
    <source>
        <strain evidence="3">cv. AL8/78</strain>
    </source>
</reference>
<dbReference type="Pfam" id="PF03101">
    <property type="entry name" value="FAR1"/>
    <property type="match status" value="1"/>
</dbReference>
<dbReference type="PANTHER" id="PTHR47718:SF9">
    <property type="entry name" value="PROTEIN FAR1-RELATED SEQUENCE"/>
    <property type="match status" value="1"/>
</dbReference>
<name>A0A453C1P7_AEGTS</name>
<evidence type="ECO:0000259" key="1">
    <source>
        <dbReference type="Pfam" id="PF03101"/>
    </source>
</evidence>
<dbReference type="PANTHER" id="PTHR47718">
    <property type="entry name" value="OS01G0519700 PROTEIN"/>
    <property type="match status" value="1"/>
</dbReference>
<reference evidence="4" key="2">
    <citation type="journal article" date="2017" name="Nat. Plants">
        <title>The Aegilops tauschii genome reveals multiple impacts of transposons.</title>
        <authorList>
            <person name="Zhao G."/>
            <person name="Zou C."/>
            <person name="Li K."/>
            <person name="Wang K."/>
            <person name="Li T."/>
            <person name="Gao L."/>
            <person name="Zhang X."/>
            <person name="Wang H."/>
            <person name="Yang Z."/>
            <person name="Liu X."/>
            <person name="Jiang W."/>
            <person name="Mao L."/>
            <person name="Kong X."/>
            <person name="Jiao Y."/>
            <person name="Jia J."/>
        </authorList>
    </citation>
    <scope>NUCLEOTIDE SEQUENCE [LARGE SCALE GENOMIC DNA]</scope>
    <source>
        <strain evidence="4">cv. AL8/78</strain>
    </source>
</reference>